<dbReference type="InterPro" id="IPR002110">
    <property type="entry name" value="Ankyrin_rpt"/>
</dbReference>
<feature type="compositionally biased region" description="Acidic residues" evidence="4">
    <location>
        <begin position="1381"/>
        <end position="1405"/>
    </location>
</feature>
<dbReference type="PROSITE" id="PS50088">
    <property type="entry name" value="ANK_REPEAT"/>
    <property type="match status" value="3"/>
</dbReference>
<keyword evidence="1" id="KW-0677">Repeat</keyword>
<evidence type="ECO:0000256" key="2">
    <source>
        <dbReference type="ARBA" id="ARBA00023043"/>
    </source>
</evidence>
<dbReference type="InterPro" id="IPR036770">
    <property type="entry name" value="Ankyrin_rpt-contain_sf"/>
</dbReference>
<evidence type="ECO:0000256" key="4">
    <source>
        <dbReference type="SAM" id="MobiDB-lite"/>
    </source>
</evidence>
<evidence type="ECO:0008006" key="7">
    <source>
        <dbReference type="Google" id="ProtNLM"/>
    </source>
</evidence>
<organism evidence="5 6">
    <name type="scientific">Orbilia brochopaga</name>
    <dbReference type="NCBI Taxonomy" id="3140254"/>
    <lineage>
        <taxon>Eukaryota</taxon>
        <taxon>Fungi</taxon>
        <taxon>Dikarya</taxon>
        <taxon>Ascomycota</taxon>
        <taxon>Pezizomycotina</taxon>
        <taxon>Orbiliomycetes</taxon>
        <taxon>Orbiliales</taxon>
        <taxon>Orbiliaceae</taxon>
        <taxon>Orbilia</taxon>
    </lineage>
</organism>
<dbReference type="Pfam" id="PF12796">
    <property type="entry name" value="Ank_2"/>
    <property type="match status" value="2"/>
</dbReference>
<feature type="compositionally biased region" description="Basic and acidic residues" evidence="4">
    <location>
        <begin position="987"/>
        <end position="1005"/>
    </location>
</feature>
<keyword evidence="6" id="KW-1185">Reference proteome</keyword>
<feature type="compositionally biased region" description="Basic and acidic residues" evidence="4">
    <location>
        <begin position="666"/>
        <end position="676"/>
    </location>
</feature>
<dbReference type="PANTHER" id="PTHR24198:SF165">
    <property type="entry name" value="ANKYRIN REPEAT-CONTAINING PROTEIN-RELATED"/>
    <property type="match status" value="1"/>
</dbReference>
<feature type="region of interest" description="Disordered" evidence="4">
    <location>
        <begin position="1044"/>
        <end position="1067"/>
    </location>
</feature>
<sequence length="1870" mass="212889">MSSTLPSVPTAPGSFLSLIGANENKPLRDLVKPYLEYESKLRSLFAQDPSNPELADNLVGLVPIYDGHDDKITIRSRDVSSESQEEQDRYIMPLEEGERSSSGDRAIVDEETFRKNFNAFTEGTLENLNWSHIVAAGSSVMTPILPVPSHENEDEDTLRRYYHSKFAPVSDIDLFIYGTKDEHVAIKRMEAVEKTITKNLGRTSVLSIRTKNTVTIVSEYPHRHVQIVLRLYSSISEILTGFDVSCACVAYDGKQVYANPRAIVSWMLQCNDIDITRRSPSYEHRLAKYRKRGFEIYYPALDRKIIDPTIYERNLRGSGMKGLAKLLVLERLPTENERDNYLEMRRRERGRPGRKKPRRERRVLRGDYKADGGEVPDWGVAPADSEESMYETIAIPYGPRFNAERIKKHLFQTDMFLNSEWNKRVQKRRGAYLHRHPAFFGSLKYIVKDCCGYCPEPDPNNQEEMQLRAKDDKYYIRGKMTFIKDDPGRQEIGSFNPITDEDWTEMAYLSINEVLCRAIVANDPEAVKAFISEGGDVNKRDYTGRTPLHLAVLASTIDIIQILLDGGARITPRLFDGRTALHIAAARGDAEICKLLLLKNQQNEKEKEERDAREAQKAAAANTEKPADKDVEMKDADSTKESDQAEAGSEGSSHGDGNDDKDDEDSPKGDTQHSKDDEDEDMSIISKEEGSVSARTGVSSYINVKLRKAAEDLELGSAEEEEAVQDDVLDINKTDWDYQLSPLHYAIIHGYQDIVTLLVSDFGADILLPVVTSYNHMGVPDAVLLPISLVFRISDPQARAPMLRTLLKLGASSSQTDMEGATGLMRVVQTGDIECVKVIFEEDSAAARAAAKWVHMEYRERASNVLIMAIYKGYEEIAKLLLDNGAQPEITPALYARACRANDQKRERYRYSGVQPAEMALELEMPDVFAKIIELGVDPSSYACMSIPEEILGNVGYLSEWSRRYLTLLDVIDNKVNGFKEALEKIRKSMEGPSEDKSDKDEKKPEKKPKKLVSIPEEYEEGSYEYWMAAKYVKDENAQRELYNARLAPPSPPKTESNEDPDKVEKKRSKIEALLNRYNELADMLVAKGGKRFKDLHPAIWDRVFNKPKPEPYTPSPYPTYPDATKKPEEDEFKITFVFHEERGKKLDPKLNDAYQELYKAIWNGDKETLKRYTTTNWEENMPPLLICVQNQLGYTPISIAVYRKHPKEFLDLILTITEAQYLRDNKNKKVIETEKIYQLSDDADFFVEEIDFTEVELTRKLGDDEEEVEERVSAWVDAANMLETYVPYVVGDIEKHSGTARLLIQAVLAGNTELAAYITSRLEKFSGPTLTPGTFNPDLSHDNIPSFMVKNEHIDMLRDFMEKYGLGAMFDGVDNFKYDDSDEEDSAESEASDAEDQDDEMEVTEPEKEEEKKPVKRPKEYPGLSIDGKRKKDWVNLMNPNWSGPPRLQYQFPPIALFAAYYGSRKVYEWLESNGPRDAIRKWQATLEQAKDSKKSYFVKVLQAADDEKIDQWMGVDHPLLMHAVIKNHTVAGDPDLSEEDTFKWYEENLKFYATRNPEHLEFKKNRKGFTPLLLAASALNKYALKALIDLGADPYAKTPEGNFNIVHVMLKNFINPYNYWYYSRQPPRGTWEDLKDCLAILPEDVKAWAFCHRATDNNIAYTPLAYALANLSSSNDARIFKVLLEHSHGADTRKRTTLGELPIHAAVKSSSVEIIQCILDASPLDVVLMEDTNGLTALELATVKWYTDTALRRESSIHYPWEGPPRHNSVVEISTTKSTHSTPTPEDEYNTKLRKSDWGIRSHDSTEVRKMKMLEVMLKTCMEGGVGMRNLVPLRDVNEMAERLANRKKSSSWYWGEGGNYDDIVNSW</sequence>
<dbReference type="EMBL" id="JAVHNQ010000002">
    <property type="protein sequence ID" value="KAK6355467.1"/>
    <property type="molecule type" value="Genomic_DNA"/>
</dbReference>
<evidence type="ECO:0000256" key="1">
    <source>
        <dbReference type="ARBA" id="ARBA00022737"/>
    </source>
</evidence>
<dbReference type="SMART" id="SM00248">
    <property type="entry name" value="ANK"/>
    <property type="match status" value="9"/>
</dbReference>
<evidence type="ECO:0000256" key="3">
    <source>
        <dbReference type="PROSITE-ProRule" id="PRU00023"/>
    </source>
</evidence>
<accession>A0AAV9V9U9</accession>
<dbReference type="Gene3D" id="1.25.40.20">
    <property type="entry name" value="Ankyrin repeat-containing domain"/>
    <property type="match status" value="3"/>
</dbReference>
<feature type="repeat" description="ANK" evidence="3">
    <location>
        <begin position="543"/>
        <end position="570"/>
    </location>
</feature>
<dbReference type="SUPFAM" id="SSF48403">
    <property type="entry name" value="Ankyrin repeat"/>
    <property type="match status" value="2"/>
</dbReference>
<feature type="compositionally biased region" description="Basic and acidic residues" evidence="4">
    <location>
        <begin position="1056"/>
        <end position="1065"/>
    </location>
</feature>
<feature type="compositionally biased region" description="Basic and acidic residues" evidence="4">
    <location>
        <begin position="625"/>
        <end position="643"/>
    </location>
</feature>
<dbReference type="PRINTS" id="PR01415">
    <property type="entry name" value="ANKYRIN"/>
</dbReference>
<feature type="region of interest" description="Disordered" evidence="4">
    <location>
        <begin position="602"/>
        <end position="691"/>
    </location>
</feature>
<gene>
    <name evidence="5" type="ORF">TWF696_004564</name>
</gene>
<feature type="repeat" description="ANK" evidence="3">
    <location>
        <begin position="576"/>
        <end position="597"/>
    </location>
</feature>
<keyword evidence="2 3" id="KW-0040">ANK repeat</keyword>
<reference evidence="5 6" key="1">
    <citation type="submission" date="2019-10" db="EMBL/GenBank/DDBJ databases">
        <authorList>
            <person name="Palmer J.M."/>
        </authorList>
    </citation>
    <scope>NUCLEOTIDE SEQUENCE [LARGE SCALE GENOMIC DNA]</scope>
    <source>
        <strain evidence="5 6">TWF696</strain>
    </source>
</reference>
<evidence type="ECO:0000313" key="6">
    <source>
        <dbReference type="Proteomes" id="UP001375240"/>
    </source>
</evidence>
<feature type="compositionally biased region" description="Basic and acidic residues" evidence="4">
    <location>
        <begin position="602"/>
        <end position="616"/>
    </location>
</feature>
<protein>
    <recommendedName>
        <fullName evidence="7">Ankyrin repeat protein</fullName>
    </recommendedName>
</protein>
<dbReference type="PROSITE" id="PS50297">
    <property type="entry name" value="ANK_REP_REGION"/>
    <property type="match status" value="2"/>
</dbReference>
<feature type="repeat" description="ANK" evidence="3">
    <location>
        <begin position="1569"/>
        <end position="1601"/>
    </location>
</feature>
<name>A0AAV9V9U9_9PEZI</name>
<feature type="region of interest" description="Disordered" evidence="4">
    <location>
        <begin position="1378"/>
        <end position="1425"/>
    </location>
</feature>
<feature type="compositionally biased region" description="Basic and acidic residues" evidence="4">
    <location>
        <begin position="1406"/>
        <end position="1421"/>
    </location>
</feature>
<dbReference type="Proteomes" id="UP001375240">
    <property type="component" value="Unassembled WGS sequence"/>
</dbReference>
<proteinExistence type="predicted"/>
<feature type="compositionally biased region" description="Basic residues" evidence="4">
    <location>
        <begin position="347"/>
        <end position="360"/>
    </location>
</feature>
<feature type="region of interest" description="Disordered" evidence="4">
    <location>
        <begin position="987"/>
        <end position="1014"/>
    </location>
</feature>
<dbReference type="PANTHER" id="PTHR24198">
    <property type="entry name" value="ANKYRIN REPEAT AND PROTEIN KINASE DOMAIN-CONTAINING PROTEIN"/>
    <property type="match status" value="1"/>
</dbReference>
<evidence type="ECO:0000313" key="5">
    <source>
        <dbReference type="EMBL" id="KAK6355467.1"/>
    </source>
</evidence>
<comment type="caution">
    <text evidence="5">The sequence shown here is derived from an EMBL/GenBank/DDBJ whole genome shotgun (WGS) entry which is preliminary data.</text>
</comment>
<dbReference type="Pfam" id="PF00023">
    <property type="entry name" value="Ank"/>
    <property type="match status" value="1"/>
</dbReference>
<feature type="region of interest" description="Disordered" evidence="4">
    <location>
        <begin position="341"/>
        <end position="360"/>
    </location>
</feature>